<dbReference type="KEGG" id="agv:OJF2_47590"/>
<dbReference type="AlphaFoldDB" id="A0A5B9W7T9"/>
<dbReference type="InterPro" id="IPR016024">
    <property type="entry name" value="ARM-type_fold"/>
</dbReference>
<protein>
    <submittedName>
        <fullName evidence="4">Putative lyase</fullName>
    </submittedName>
</protein>
<sequence>MRGWSRATLFAMACGQFAGHADAQQAAVAESAAATVAGLQAKDLEARRAAAVRLRDAAVDGRRRALPALIDLLMKEKDGQVRLAVLDAVTSLGPDAAPAVPALVHTLRTDYGGQRSEESHQDYRSAIALAAIGRPAVEGLRGLLKERKESVRAAVVMALGRIGPDAAQAIPDLVPLLAEGSERIGREATEALGRIGPPAIGALLAASAGKDGPGRVRAVEALGYLPAADDRASVALAGLAADGPPEVRAAALGAMARLKLPDEAVRPALVANLRHEDARVRLAAVDLLQGRKALLTGLTPELAGLLNGTDEGVCRHAAFLLSAAGPEAVPRLLDSLRRDGGRVGPIAEALARSGRAGVAPLSQALAAPQPAVRRGAALALGKIRPVDPATAGKLAAGLADADRDVRAACLTAIGELGPRGADAAPAVRGLLNDPSAEIRLLAVATLARCSPRDERLVASLAPLVDDPDPRVARRSIDVVRGLGPKGIRVLPWAVARLDDRDPDVRLAALEFVESHGSAGAAAIPRVTAMLDDAAPRVRMTAARTLGGLGKAAQPVFPRLTPLLDAPQPEVREAATSAMANLELEAEALRPHIGKVLRDDSPEVRRAASRAIQRLGPQGALFIPDIILMAEKKETAQAAERMLRRFERGRPDARSLPELVKQLDHKQEKVRLLAIKFLALAGRDAKDAIPALERMREDASDQVRKQAEAACKRIKETKPEPASKA</sequence>
<dbReference type="GO" id="GO:0016829">
    <property type="term" value="F:lyase activity"/>
    <property type="evidence" value="ECO:0007669"/>
    <property type="project" value="UniProtKB-KW"/>
</dbReference>
<keyword evidence="4" id="KW-0456">Lyase</keyword>
<dbReference type="Pfam" id="PF02985">
    <property type="entry name" value="HEAT"/>
    <property type="match status" value="1"/>
</dbReference>
<dbReference type="InterPro" id="IPR004155">
    <property type="entry name" value="PBS_lyase_HEAT"/>
</dbReference>
<dbReference type="PANTHER" id="PTHR12697">
    <property type="entry name" value="PBS LYASE HEAT-LIKE PROTEIN"/>
    <property type="match status" value="1"/>
</dbReference>
<dbReference type="EMBL" id="CP042997">
    <property type="protein sequence ID" value="QEH36199.1"/>
    <property type="molecule type" value="Genomic_DNA"/>
</dbReference>
<dbReference type="PROSITE" id="PS50077">
    <property type="entry name" value="HEAT_REPEAT"/>
    <property type="match status" value="2"/>
</dbReference>
<dbReference type="PANTHER" id="PTHR12697:SF5">
    <property type="entry name" value="DEOXYHYPUSINE HYDROXYLASE"/>
    <property type="match status" value="1"/>
</dbReference>
<dbReference type="GO" id="GO:0016491">
    <property type="term" value="F:oxidoreductase activity"/>
    <property type="evidence" value="ECO:0007669"/>
    <property type="project" value="TreeGrafter"/>
</dbReference>
<name>A0A5B9W7T9_9BACT</name>
<keyword evidence="5" id="KW-1185">Reference proteome</keyword>
<dbReference type="InterPro" id="IPR021133">
    <property type="entry name" value="HEAT_type_2"/>
</dbReference>
<evidence type="ECO:0000256" key="1">
    <source>
        <dbReference type="ARBA" id="ARBA00022737"/>
    </source>
</evidence>
<dbReference type="Gene3D" id="1.25.10.10">
    <property type="entry name" value="Leucine-rich Repeat Variant"/>
    <property type="match status" value="5"/>
</dbReference>
<evidence type="ECO:0000313" key="4">
    <source>
        <dbReference type="EMBL" id="QEH36199.1"/>
    </source>
</evidence>
<comment type="function">
    <text evidence="2">Catalyzes the hydroxylation of the N(6)-(4-aminobutyl)-L-lysine intermediate produced by deoxyhypusine synthase/DHPS on a critical lysine of the eukaryotic translation initiation factor 5A/eIF-5A. This is the second step of the post-translational modification of that lysine into an unusual amino acid residue named hypusine. Hypusination is unique to mature eIF-5A factor and is essential for its function.</text>
</comment>
<proteinExistence type="predicted"/>
<dbReference type="InterPro" id="IPR000357">
    <property type="entry name" value="HEAT"/>
</dbReference>
<dbReference type="Pfam" id="PF13646">
    <property type="entry name" value="HEAT_2"/>
    <property type="match status" value="5"/>
</dbReference>
<evidence type="ECO:0000256" key="3">
    <source>
        <dbReference type="SAM" id="MobiDB-lite"/>
    </source>
</evidence>
<dbReference type="RefSeq" id="WP_148595912.1">
    <property type="nucleotide sequence ID" value="NZ_CP042997.1"/>
</dbReference>
<keyword evidence="1" id="KW-0677">Repeat</keyword>
<evidence type="ECO:0000256" key="2">
    <source>
        <dbReference type="ARBA" id="ARBA00045876"/>
    </source>
</evidence>
<organism evidence="4 5">
    <name type="scientific">Aquisphaera giovannonii</name>
    <dbReference type="NCBI Taxonomy" id="406548"/>
    <lineage>
        <taxon>Bacteria</taxon>
        <taxon>Pseudomonadati</taxon>
        <taxon>Planctomycetota</taxon>
        <taxon>Planctomycetia</taxon>
        <taxon>Isosphaerales</taxon>
        <taxon>Isosphaeraceae</taxon>
        <taxon>Aquisphaera</taxon>
    </lineage>
</organism>
<dbReference type="SUPFAM" id="SSF48371">
    <property type="entry name" value="ARM repeat"/>
    <property type="match status" value="1"/>
</dbReference>
<dbReference type="SMART" id="SM00567">
    <property type="entry name" value="EZ_HEAT"/>
    <property type="match status" value="15"/>
</dbReference>
<reference evidence="4 5" key="1">
    <citation type="submission" date="2019-08" db="EMBL/GenBank/DDBJ databases">
        <title>Deep-cultivation of Planctomycetes and their phenomic and genomic characterization uncovers novel biology.</title>
        <authorList>
            <person name="Wiegand S."/>
            <person name="Jogler M."/>
            <person name="Boedeker C."/>
            <person name="Pinto D."/>
            <person name="Vollmers J."/>
            <person name="Rivas-Marin E."/>
            <person name="Kohn T."/>
            <person name="Peeters S.H."/>
            <person name="Heuer A."/>
            <person name="Rast P."/>
            <person name="Oberbeckmann S."/>
            <person name="Bunk B."/>
            <person name="Jeske O."/>
            <person name="Meyerdierks A."/>
            <person name="Storesund J.E."/>
            <person name="Kallscheuer N."/>
            <person name="Luecker S."/>
            <person name="Lage O.M."/>
            <person name="Pohl T."/>
            <person name="Merkel B.J."/>
            <person name="Hornburger P."/>
            <person name="Mueller R.-W."/>
            <person name="Bruemmer F."/>
            <person name="Labrenz M."/>
            <person name="Spormann A.M."/>
            <person name="Op den Camp H."/>
            <person name="Overmann J."/>
            <person name="Amann R."/>
            <person name="Jetten M.S.M."/>
            <person name="Mascher T."/>
            <person name="Medema M.H."/>
            <person name="Devos D.P."/>
            <person name="Kaster A.-K."/>
            <person name="Ovreas L."/>
            <person name="Rohde M."/>
            <person name="Galperin M.Y."/>
            <person name="Jogler C."/>
        </authorList>
    </citation>
    <scope>NUCLEOTIDE SEQUENCE [LARGE SCALE GENOMIC DNA]</scope>
    <source>
        <strain evidence="4 5">OJF2</strain>
    </source>
</reference>
<dbReference type="OrthoDB" id="242247at2"/>
<evidence type="ECO:0000313" key="5">
    <source>
        <dbReference type="Proteomes" id="UP000324233"/>
    </source>
</evidence>
<feature type="region of interest" description="Disordered" evidence="3">
    <location>
        <begin position="696"/>
        <end position="724"/>
    </location>
</feature>
<accession>A0A5B9W7T9</accession>
<dbReference type="InterPro" id="IPR011989">
    <property type="entry name" value="ARM-like"/>
</dbReference>
<dbReference type="Proteomes" id="UP000324233">
    <property type="component" value="Chromosome"/>
</dbReference>
<gene>
    <name evidence="4" type="ORF">OJF2_47590</name>
</gene>